<evidence type="ECO:0000313" key="1">
    <source>
        <dbReference type="EMBL" id="JAD72005.1"/>
    </source>
</evidence>
<dbReference type="EMBL" id="GBRH01225890">
    <property type="protein sequence ID" value="JAD72005.1"/>
    <property type="molecule type" value="Transcribed_RNA"/>
</dbReference>
<reference evidence="1" key="2">
    <citation type="journal article" date="2015" name="Data Brief">
        <title>Shoot transcriptome of the giant reed, Arundo donax.</title>
        <authorList>
            <person name="Barrero R.A."/>
            <person name="Guerrero F.D."/>
            <person name="Moolhuijzen P."/>
            <person name="Goolsby J.A."/>
            <person name="Tidwell J."/>
            <person name="Bellgard S.E."/>
            <person name="Bellgard M.I."/>
        </authorList>
    </citation>
    <scope>NUCLEOTIDE SEQUENCE</scope>
    <source>
        <tissue evidence="1">Shoot tissue taken approximately 20 cm above the soil surface</tissue>
    </source>
</reference>
<proteinExistence type="predicted"/>
<accession>A0A0A9CF29</accession>
<dbReference type="AlphaFoldDB" id="A0A0A9CF29"/>
<reference evidence="1" key="1">
    <citation type="submission" date="2014-09" db="EMBL/GenBank/DDBJ databases">
        <authorList>
            <person name="Magalhaes I.L.F."/>
            <person name="Oliveira U."/>
            <person name="Santos F.R."/>
            <person name="Vidigal T.H.D.A."/>
            <person name="Brescovit A.D."/>
            <person name="Santos A.J."/>
        </authorList>
    </citation>
    <scope>NUCLEOTIDE SEQUENCE</scope>
    <source>
        <tissue evidence="1">Shoot tissue taken approximately 20 cm above the soil surface</tissue>
    </source>
</reference>
<sequence length="55" mass="6325">MLSMFSEYNIPWHKTSFAQIHAHYVLPSSDSTTTIRIGTNYSRSFSIRNITESTV</sequence>
<protein>
    <submittedName>
        <fullName evidence="1">Uncharacterized protein</fullName>
    </submittedName>
</protein>
<organism evidence="1">
    <name type="scientific">Arundo donax</name>
    <name type="common">Giant reed</name>
    <name type="synonym">Donax arundinaceus</name>
    <dbReference type="NCBI Taxonomy" id="35708"/>
    <lineage>
        <taxon>Eukaryota</taxon>
        <taxon>Viridiplantae</taxon>
        <taxon>Streptophyta</taxon>
        <taxon>Embryophyta</taxon>
        <taxon>Tracheophyta</taxon>
        <taxon>Spermatophyta</taxon>
        <taxon>Magnoliopsida</taxon>
        <taxon>Liliopsida</taxon>
        <taxon>Poales</taxon>
        <taxon>Poaceae</taxon>
        <taxon>PACMAD clade</taxon>
        <taxon>Arundinoideae</taxon>
        <taxon>Arundineae</taxon>
        <taxon>Arundo</taxon>
    </lineage>
</organism>
<name>A0A0A9CF29_ARUDO</name>